<evidence type="ECO:0000256" key="6">
    <source>
        <dbReference type="ARBA" id="ARBA00023015"/>
    </source>
</evidence>
<evidence type="ECO:0000256" key="8">
    <source>
        <dbReference type="ARBA" id="ARBA00023242"/>
    </source>
</evidence>
<evidence type="ECO:0000256" key="1">
    <source>
        <dbReference type="ARBA" id="ARBA00004123"/>
    </source>
</evidence>
<reference evidence="11 12" key="1">
    <citation type="submission" date="2015-04" db="EMBL/GenBank/DDBJ databases">
        <authorList>
            <person name="Syromyatnikov M.Y."/>
            <person name="Popov V.N."/>
        </authorList>
    </citation>
    <scope>NUCLEOTIDE SEQUENCE [LARGE SCALE GENOMIC DNA]</scope>
    <source>
        <strain evidence="11">WF-38-12</strain>
    </source>
</reference>
<sequence>MSTTIIRQRRQKTSKEERMCSICFQTFKKVEHLDRHFRSHTKEKPYRCDVCGRHYTRHDTLLRHSRSHGQNLSRPKVTVQDASEAISLPMEISNIFPHTPDTSIAVDSNIISRPLETPTSALFSTESQEFSINQAAGLPPSVWPSGNDTGWASWLADEDFDLEAINLSLLQASDNTVQTVNDVMDQTFADFAVDHHEESQPDPQPSIQRTWHTYTVLETSGDNTPPSSQKKLPINDAYRKRLAENLRQNVQHGIVPSTSFLWARMAKMFQEETLEEENNLIDVDGGDLQAAWKAWISAEERKRLVLSINLLDAELAKLRHHEPVLRPFVNELPQAASSKLFAASTAEQWKSSMLESQITKLASANTTAKGLHVSQDRVRHAEEITDFERSVSLDSIAALAYERRGSTNAERCRRLLVSWYEQHQGHLRENEHSRASLLMLWHSVFLVIHADLDALERACGRDGEDVSWKATRYAQEWANSADAVRCILHAMQIQALFEAIPVGTEPSIHVPMCLYHCGLVWFCFSRFFQRGQARRLGDNFQFPEMALAGIDRSDGDVRNMLSEYSGGLQAGQAGLNKVFVMIDLLQRIVHWKIAQSFATTLLTLVESEQDIF</sequence>
<keyword evidence="5" id="KW-0862">Zinc</keyword>
<feature type="domain" description="C2H2-type" evidence="10">
    <location>
        <begin position="46"/>
        <end position="68"/>
    </location>
</feature>
<protein>
    <submittedName>
        <fullName evidence="11">Zinc finger protein 281</fullName>
    </submittedName>
</protein>
<dbReference type="Proteomes" id="UP000054383">
    <property type="component" value="Unassembled WGS sequence"/>
</dbReference>
<dbReference type="PANTHER" id="PTHR40626">
    <property type="entry name" value="MIP31509P"/>
    <property type="match status" value="1"/>
</dbReference>
<keyword evidence="6" id="KW-0805">Transcription regulation</keyword>
<dbReference type="SUPFAM" id="SSF57667">
    <property type="entry name" value="beta-beta-alpha zinc fingers"/>
    <property type="match status" value="1"/>
</dbReference>
<keyword evidence="4 9" id="KW-0863">Zinc-finger</keyword>
<keyword evidence="3" id="KW-0677">Repeat</keyword>
<keyword evidence="12" id="KW-1185">Reference proteome</keyword>
<organism evidence="11 12">
    <name type="scientific">Talaromyces islandicus</name>
    <name type="common">Penicillium islandicum</name>
    <dbReference type="NCBI Taxonomy" id="28573"/>
    <lineage>
        <taxon>Eukaryota</taxon>
        <taxon>Fungi</taxon>
        <taxon>Dikarya</taxon>
        <taxon>Ascomycota</taxon>
        <taxon>Pezizomycotina</taxon>
        <taxon>Eurotiomycetes</taxon>
        <taxon>Eurotiomycetidae</taxon>
        <taxon>Eurotiales</taxon>
        <taxon>Trichocomaceae</taxon>
        <taxon>Talaromyces</taxon>
        <taxon>Talaromyces sect. Islandici</taxon>
    </lineage>
</organism>
<comment type="subcellular location">
    <subcellularLocation>
        <location evidence="1">Nucleus</location>
    </subcellularLocation>
</comment>
<evidence type="ECO:0000256" key="4">
    <source>
        <dbReference type="ARBA" id="ARBA00022771"/>
    </source>
</evidence>
<evidence type="ECO:0000259" key="10">
    <source>
        <dbReference type="PROSITE" id="PS50157"/>
    </source>
</evidence>
<dbReference type="InterPro" id="IPR036236">
    <property type="entry name" value="Znf_C2H2_sf"/>
</dbReference>
<gene>
    <name evidence="11" type="ORF">PISL3812_01663</name>
</gene>
<evidence type="ECO:0000256" key="3">
    <source>
        <dbReference type="ARBA" id="ARBA00022737"/>
    </source>
</evidence>
<dbReference type="FunFam" id="3.30.160.60:FF:001289">
    <property type="entry name" value="Zinc finger protein 574"/>
    <property type="match status" value="1"/>
</dbReference>
<dbReference type="EMBL" id="CVMT01000001">
    <property type="protein sequence ID" value="CRG84369.1"/>
    <property type="molecule type" value="Genomic_DNA"/>
</dbReference>
<dbReference type="STRING" id="28573.A0A0U1LN06"/>
<dbReference type="InterPro" id="IPR051059">
    <property type="entry name" value="VerF-like"/>
</dbReference>
<proteinExistence type="predicted"/>
<dbReference type="GO" id="GO:0008270">
    <property type="term" value="F:zinc ion binding"/>
    <property type="evidence" value="ECO:0007669"/>
    <property type="project" value="UniProtKB-KW"/>
</dbReference>
<feature type="domain" description="C2H2-type" evidence="10">
    <location>
        <begin position="18"/>
        <end position="45"/>
    </location>
</feature>
<keyword evidence="2" id="KW-0479">Metal-binding</keyword>
<keyword evidence="8" id="KW-0539">Nucleus</keyword>
<dbReference type="GO" id="GO:0000981">
    <property type="term" value="F:DNA-binding transcription factor activity, RNA polymerase II-specific"/>
    <property type="evidence" value="ECO:0007669"/>
    <property type="project" value="InterPro"/>
</dbReference>
<dbReference type="OrthoDB" id="10018191at2759"/>
<dbReference type="AlphaFoldDB" id="A0A0U1LN06"/>
<dbReference type="PANTHER" id="PTHR40626:SF11">
    <property type="entry name" value="ZINC FINGER PROTEIN YPR022C"/>
    <property type="match status" value="1"/>
</dbReference>
<dbReference type="Gene3D" id="3.30.160.60">
    <property type="entry name" value="Classic Zinc Finger"/>
    <property type="match status" value="2"/>
</dbReference>
<keyword evidence="7" id="KW-0804">Transcription</keyword>
<name>A0A0U1LN06_TALIS</name>
<dbReference type="GO" id="GO:0000978">
    <property type="term" value="F:RNA polymerase II cis-regulatory region sequence-specific DNA binding"/>
    <property type="evidence" value="ECO:0007669"/>
    <property type="project" value="InterPro"/>
</dbReference>
<dbReference type="SMART" id="SM00355">
    <property type="entry name" value="ZnF_C2H2"/>
    <property type="match status" value="2"/>
</dbReference>
<dbReference type="GO" id="GO:0000785">
    <property type="term" value="C:chromatin"/>
    <property type="evidence" value="ECO:0007669"/>
    <property type="project" value="TreeGrafter"/>
</dbReference>
<dbReference type="PROSITE" id="PS50157">
    <property type="entry name" value="ZINC_FINGER_C2H2_2"/>
    <property type="match status" value="2"/>
</dbReference>
<dbReference type="OMA" id="QEWANSA"/>
<dbReference type="InterPro" id="IPR013087">
    <property type="entry name" value="Znf_C2H2_type"/>
</dbReference>
<evidence type="ECO:0000256" key="9">
    <source>
        <dbReference type="PROSITE-ProRule" id="PRU00042"/>
    </source>
</evidence>
<evidence type="ECO:0000313" key="11">
    <source>
        <dbReference type="EMBL" id="CRG84369.1"/>
    </source>
</evidence>
<accession>A0A0U1LN06</accession>
<dbReference type="PROSITE" id="PS00028">
    <property type="entry name" value="ZINC_FINGER_C2H2_1"/>
    <property type="match status" value="2"/>
</dbReference>
<evidence type="ECO:0000256" key="7">
    <source>
        <dbReference type="ARBA" id="ARBA00023163"/>
    </source>
</evidence>
<evidence type="ECO:0000256" key="2">
    <source>
        <dbReference type="ARBA" id="ARBA00022723"/>
    </source>
</evidence>
<evidence type="ECO:0000313" key="12">
    <source>
        <dbReference type="Proteomes" id="UP000054383"/>
    </source>
</evidence>
<evidence type="ECO:0000256" key="5">
    <source>
        <dbReference type="ARBA" id="ARBA00022833"/>
    </source>
</evidence>
<dbReference type="GO" id="GO:0005634">
    <property type="term" value="C:nucleus"/>
    <property type="evidence" value="ECO:0007669"/>
    <property type="project" value="UniProtKB-SubCell"/>
</dbReference>